<keyword evidence="1" id="KW-0175">Coiled coil</keyword>
<evidence type="ECO:0000256" key="1">
    <source>
        <dbReference type="SAM" id="Coils"/>
    </source>
</evidence>
<dbReference type="Proteomes" id="UP000813463">
    <property type="component" value="Chromosome 1"/>
</dbReference>
<reference evidence="2" key="1">
    <citation type="journal article" date="2021" name="Nat. Commun.">
        <title>Genomic analyses provide insights into spinach domestication and the genetic basis of agronomic traits.</title>
        <authorList>
            <person name="Cai X."/>
            <person name="Sun X."/>
            <person name="Xu C."/>
            <person name="Sun H."/>
            <person name="Wang X."/>
            <person name="Ge C."/>
            <person name="Zhang Z."/>
            <person name="Wang Q."/>
            <person name="Fei Z."/>
            <person name="Jiao C."/>
            <person name="Wang Q."/>
        </authorList>
    </citation>
    <scope>NUCLEOTIDE SEQUENCE [LARGE SCALE GENOMIC DNA]</scope>
    <source>
        <strain evidence="2">cv. Varoflay</strain>
    </source>
</reference>
<accession>A0ABM3RLJ5</accession>
<feature type="coiled-coil region" evidence="1">
    <location>
        <begin position="164"/>
        <end position="238"/>
    </location>
</feature>
<evidence type="ECO:0000313" key="2">
    <source>
        <dbReference type="Proteomes" id="UP000813463"/>
    </source>
</evidence>
<name>A0ABM3RLJ5_SPIOL</name>
<dbReference type="RefSeq" id="XP_056696475.1">
    <property type="nucleotide sequence ID" value="XM_056840497.1"/>
</dbReference>
<organism evidence="2 4">
    <name type="scientific">Spinacia oleracea</name>
    <name type="common">Spinach</name>
    <dbReference type="NCBI Taxonomy" id="3562"/>
    <lineage>
        <taxon>Eukaryota</taxon>
        <taxon>Viridiplantae</taxon>
        <taxon>Streptophyta</taxon>
        <taxon>Embryophyta</taxon>
        <taxon>Tracheophyta</taxon>
        <taxon>Spermatophyta</taxon>
        <taxon>Magnoliopsida</taxon>
        <taxon>eudicotyledons</taxon>
        <taxon>Gunneridae</taxon>
        <taxon>Pentapetalae</taxon>
        <taxon>Caryophyllales</taxon>
        <taxon>Chenopodiaceae</taxon>
        <taxon>Chenopodioideae</taxon>
        <taxon>Anserineae</taxon>
        <taxon>Spinacia</taxon>
    </lineage>
</organism>
<dbReference type="GeneID" id="110794840"/>
<feature type="coiled-coil region" evidence="1">
    <location>
        <begin position="44"/>
        <end position="71"/>
    </location>
</feature>
<dbReference type="RefSeq" id="XP_056696471.1">
    <property type="nucleotide sequence ID" value="XM_056840493.1"/>
</dbReference>
<keyword evidence="2" id="KW-1185">Reference proteome</keyword>
<evidence type="ECO:0000313" key="3">
    <source>
        <dbReference type="RefSeq" id="XP_056696471.1"/>
    </source>
</evidence>
<protein>
    <submittedName>
        <fullName evidence="3 4">Protein At-4/1 isoform X2</fullName>
    </submittedName>
</protein>
<reference evidence="3 4" key="2">
    <citation type="submission" date="2025-05" db="UniProtKB">
        <authorList>
            <consortium name="RefSeq"/>
        </authorList>
    </citation>
    <scope>IDENTIFICATION</scope>
    <source>
        <tissue evidence="3 4">Leaf</tissue>
    </source>
</reference>
<sequence length="238" mass="27998">MAATSDEEMEKLLSLADQISDDFETGIDEIQTLKSNFTAEINHRQSLELTYSTLRRENERLKNLHVETLNNLLLQLQQRGNSHNLKDELQKLTRESFKTVEDHRIAMESLKRNYEERIRDLEVQIREISSQKEADEATIYQLHRELIAVRIRLKDVEENNGGEIEDLRDCIFAEQEEKKELSKKVRELEKELLVSKTKVADQHFSSSDKQMDLLKQKMMKLRRENEGLKKQLLASKES</sequence>
<gene>
    <name evidence="3 4" type="primary">LOC110794840</name>
</gene>
<proteinExistence type="predicted"/>
<feature type="coiled-coil region" evidence="1">
    <location>
        <begin position="104"/>
        <end position="138"/>
    </location>
</feature>
<evidence type="ECO:0000313" key="4">
    <source>
        <dbReference type="RefSeq" id="XP_056696475.1"/>
    </source>
</evidence>